<evidence type="ECO:0000256" key="11">
    <source>
        <dbReference type="RuleBase" id="RU003781"/>
    </source>
</evidence>
<feature type="active site" description="Proton acceptor" evidence="10">
    <location>
        <position position="54"/>
    </location>
</feature>
<evidence type="ECO:0000313" key="13">
    <source>
        <dbReference type="Proteomes" id="UP000215559"/>
    </source>
</evidence>
<comment type="caution">
    <text evidence="12">The sequence shown here is derived from an EMBL/GenBank/DDBJ whole genome shotgun (WGS) entry which is preliminary data.</text>
</comment>
<evidence type="ECO:0000256" key="4">
    <source>
        <dbReference type="ARBA" id="ARBA00022741"/>
    </source>
</evidence>
<dbReference type="HAMAP" id="MF_01405">
    <property type="entry name" value="Non_canon_purine_NTPase"/>
    <property type="match status" value="1"/>
</dbReference>
<dbReference type="EMBL" id="NOZP01000182">
    <property type="protein sequence ID" value="OYD14090.1"/>
    <property type="molecule type" value="Genomic_DNA"/>
</dbReference>
<feature type="binding site" evidence="10">
    <location>
        <position position="54"/>
    </location>
    <ligand>
        <name>Mg(2+)</name>
        <dbReference type="ChEBI" id="CHEBI:18420"/>
    </ligand>
</feature>
<dbReference type="GO" id="GO:0036222">
    <property type="term" value="F:XTP diphosphatase activity"/>
    <property type="evidence" value="ECO:0007669"/>
    <property type="project" value="UniProtKB-UniRule"/>
</dbReference>
<comment type="catalytic activity">
    <reaction evidence="10">
        <text>ITP + H2O = IMP + diphosphate + H(+)</text>
        <dbReference type="Rhea" id="RHEA:29399"/>
        <dbReference type="ChEBI" id="CHEBI:15377"/>
        <dbReference type="ChEBI" id="CHEBI:15378"/>
        <dbReference type="ChEBI" id="CHEBI:33019"/>
        <dbReference type="ChEBI" id="CHEBI:58053"/>
        <dbReference type="ChEBI" id="CHEBI:61402"/>
        <dbReference type="EC" id="3.6.1.66"/>
    </reaction>
</comment>
<reference evidence="12 13" key="1">
    <citation type="submission" date="2017-07" db="EMBL/GenBank/DDBJ databases">
        <title>Recovery of genomes from metagenomes via a dereplication, aggregation, and scoring strategy.</title>
        <authorList>
            <person name="Sieber C.M."/>
            <person name="Probst A.J."/>
            <person name="Sharrar A."/>
            <person name="Thomas B.C."/>
            <person name="Hess M."/>
            <person name="Tringe S.G."/>
            <person name="Banfield J.F."/>
        </authorList>
    </citation>
    <scope>NUCLEOTIDE SEQUENCE [LARGE SCALE GENOMIC DNA]</scope>
    <source>
        <strain evidence="12">JGI_Cruoil_03_51_56</strain>
    </source>
</reference>
<dbReference type="GO" id="GO:0035870">
    <property type="term" value="F:dITP diphosphatase activity"/>
    <property type="evidence" value="ECO:0007669"/>
    <property type="project" value="UniProtKB-UniRule"/>
</dbReference>
<dbReference type="Gene3D" id="3.90.950.10">
    <property type="match status" value="1"/>
</dbReference>
<protein>
    <recommendedName>
        <fullName evidence="10">dITP/XTP pyrophosphatase</fullName>
        <ecNumber evidence="10">3.6.1.66</ecNumber>
    </recommendedName>
    <alternativeName>
        <fullName evidence="10">Non-canonical purine NTP pyrophosphatase</fullName>
    </alternativeName>
    <alternativeName>
        <fullName evidence="10">Non-standard purine NTP pyrophosphatase</fullName>
    </alternativeName>
    <alternativeName>
        <fullName evidence="10">Nucleoside-triphosphate diphosphatase</fullName>
    </alternativeName>
    <alternativeName>
        <fullName evidence="10">Nucleoside-triphosphate pyrophosphatase</fullName>
        <shortName evidence="10">NTPase</shortName>
    </alternativeName>
</protein>
<comment type="caution">
    <text evidence="10">Lacks conserved residue(s) required for the propagation of feature annotation.</text>
</comment>
<keyword evidence="3 10" id="KW-0479">Metal-binding</keyword>
<organism evidence="12 13">
    <name type="scientific">candidate division WOR-3 bacterium JGI_Cruoil_03_51_56</name>
    <dbReference type="NCBI Taxonomy" id="1973747"/>
    <lineage>
        <taxon>Bacteria</taxon>
        <taxon>Bacteria division WOR-3</taxon>
    </lineage>
</organism>
<dbReference type="PANTHER" id="PTHR11067:SF9">
    <property type="entry name" value="INOSINE TRIPHOSPHATE PYROPHOSPHATASE"/>
    <property type="match status" value="1"/>
</dbReference>
<dbReference type="EC" id="3.6.1.66" evidence="10"/>
<dbReference type="NCBIfam" id="TIGR00042">
    <property type="entry name" value="RdgB/HAM1 family non-canonical purine NTP pyrophosphatase"/>
    <property type="match status" value="1"/>
</dbReference>
<dbReference type="FunFam" id="3.90.950.10:FF:000001">
    <property type="entry name" value="dITP/XTP pyrophosphatase"/>
    <property type="match status" value="1"/>
</dbReference>
<dbReference type="PANTHER" id="PTHR11067">
    <property type="entry name" value="INOSINE TRIPHOSPHATE PYROPHOSPHATASE/HAM1 PROTEIN"/>
    <property type="match status" value="1"/>
</dbReference>
<dbReference type="InterPro" id="IPR029001">
    <property type="entry name" value="ITPase-like_fam"/>
</dbReference>
<dbReference type="CDD" id="cd00515">
    <property type="entry name" value="HAM1"/>
    <property type="match status" value="1"/>
</dbReference>
<keyword evidence="5 10" id="KW-0378">Hydrolase</keyword>
<evidence type="ECO:0000256" key="3">
    <source>
        <dbReference type="ARBA" id="ARBA00022723"/>
    </source>
</evidence>
<dbReference type="SUPFAM" id="SSF52972">
    <property type="entry name" value="ITPase-like"/>
    <property type="match status" value="1"/>
</dbReference>
<comment type="function">
    <text evidence="10">Pyrophosphatase that catalyzes the hydrolysis of nucleoside triphosphates to their monophosphate derivatives, with a high preference for the non-canonical purine nucleotides XTP (xanthosine triphosphate), dITP (deoxyinosine triphosphate) and ITP. Seems to function as a house-cleaning enzyme that removes non-canonical purine nucleotides from the nucleotide pool, thus preventing their incorporation into DNA/RNA and avoiding chromosomal lesions.</text>
</comment>
<comment type="subunit">
    <text evidence="2 10">Homodimer.</text>
</comment>
<evidence type="ECO:0000256" key="2">
    <source>
        <dbReference type="ARBA" id="ARBA00011738"/>
    </source>
</evidence>
<evidence type="ECO:0000256" key="10">
    <source>
        <dbReference type="HAMAP-Rule" id="MF_01405"/>
    </source>
</evidence>
<comment type="similarity">
    <text evidence="1 10 11">Belongs to the HAM1 NTPase family.</text>
</comment>
<dbReference type="GO" id="GO:0009146">
    <property type="term" value="P:purine nucleoside triphosphate catabolic process"/>
    <property type="evidence" value="ECO:0007669"/>
    <property type="project" value="UniProtKB-UniRule"/>
</dbReference>
<keyword evidence="7 10" id="KW-0546">Nucleotide metabolism</keyword>
<keyword evidence="4 10" id="KW-0547">Nucleotide-binding</keyword>
<comment type="cofactor">
    <cofactor evidence="10">
        <name>Mg(2+)</name>
        <dbReference type="ChEBI" id="CHEBI:18420"/>
    </cofactor>
    <text evidence="10">Binds 1 Mg(2+) ion per subunit.</text>
</comment>
<evidence type="ECO:0000256" key="8">
    <source>
        <dbReference type="ARBA" id="ARBA00051875"/>
    </source>
</evidence>
<dbReference type="GO" id="GO:0046872">
    <property type="term" value="F:metal ion binding"/>
    <property type="evidence" value="ECO:0007669"/>
    <property type="project" value="UniProtKB-KW"/>
</dbReference>
<dbReference type="AlphaFoldDB" id="A0A235BNL9"/>
<comment type="catalytic activity">
    <reaction evidence="8 10">
        <text>dITP + H2O = dIMP + diphosphate + H(+)</text>
        <dbReference type="Rhea" id="RHEA:28342"/>
        <dbReference type="ChEBI" id="CHEBI:15377"/>
        <dbReference type="ChEBI" id="CHEBI:15378"/>
        <dbReference type="ChEBI" id="CHEBI:33019"/>
        <dbReference type="ChEBI" id="CHEBI:61194"/>
        <dbReference type="ChEBI" id="CHEBI:61382"/>
        <dbReference type="EC" id="3.6.1.66"/>
    </reaction>
</comment>
<comment type="catalytic activity">
    <reaction evidence="9 10">
        <text>XTP + H2O = XMP + diphosphate + H(+)</text>
        <dbReference type="Rhea" id="RHEA:28610"/>
        <dbReference type="ChEBI" id="CHEBI:15377"/>
        <dbReference type="ChEBI" id="CHEBI:15378"/>
        <dbReference type="ChEBI" id="CHEBI:33019"/>
        <dbReference type="ChEBI" id="CHEBI:57464"/>
        <dbReference type="ChEBI" id="CHEBI:61314"/>
        <dbReference type="EC" id="3.6.1.66"/>
    </reaction>
</comment>
<evidence type="ECO:0000256" key="5">
    <source>
        <dbReference type="ARBA" id="ARBA00022801"/>
    </source>
</evidence>
<dbReference type="InterPro" id="IPR020922">
    <property type="entry name" value="dITP/XTP_pyrophosphatase"/>
</dbReference>
<feature type="binding site" evidence="10">
    <location>
        <position position="160"/>
    </location>
    <ligand>
        <name>substrate</name>
    </ligand>
</feature>
<sequence>MEHLLDGTGWRVVDMSAIGQDIEIVEDGKTFEENARKKAEAAAKVWKMWTLADDSGLEIDALGGEPGIHSARLCGPNATDNDRTRMILDKIIAVPDEHRTARFCCVMCLIDPAGHKRIFEGVCHGRIAHHARGTTGFGYDPVFVPKGYSRTFAELGLEVKNRFSHRAKAMQQVVEYLKTRVRKPDKYR</sequence>
<dbReference type="Pfam" id="PF01725">
    <property type="entry name" value="Ham1p_like"/>
    <property type="match status" value="1"/>
</dbReference>
<feature type="binding site" evidence="10">
    <location>
        <begin position="165"/>
        <end position="166"/>
    </location>
    <ligand>
        <name>substrate</name>
    </ligand>
</feature>
<feature type="binding site" evidence="10">
    <location>
        <position position="55"/>
    </location>
    <ligand>
        <name>substrate</name>
    </ligand>
</feature>
<dbReference type="GO" id="GO:0036220">
    <property type="term" value="F:ITP diphosphatase activity"/>
    <property type="evidence" value="ECO:0007669"/>
    <property type="project" value="UniProtKB-UniRule"/>
</dbReference>
<name>A0A235BNL9_UNCW3</name>
<dbReference type="GO" id="GO:0005829">
    <property type="term" value="C:cytosol"/>
    <property type="evidence" value="ECO:0007669"/>
    <property type="project" value="TreeGrafter"/>
</dbReference>
<dbReference type="Proteomes" id="UP000215559">
    <property type="component" value="Unassembled WGS sequence"/>
</dbReference>
<evidence type="ECO:0000256" key="1">
    <source>
        <dbReference type="ARBA" id="ARBA00008023"/>
    </source>
</evidence>
<evidence type="ECO:0000313" key="12">
    <source>
        <dbReference type="EMBL" id="OYD14090.1"/>
    </source>
</evidence>
<evidence type="ECO:0000256" key="7">
    <source>
        <dbReference type="ARBA" id="ARBA00023080"/>
    </source>
</evidence>
<keyword evidence="6 10" id="KW-0460">Magnesium</keyword>
<gene>
    <name evidence="12" type="primary">rdgB</name>
    <name evidence="12" type="ORF">CH330_09445</name>
</gene>
<proteinExistence type="inferred from homology"/>
<evidence type="ECO:0000256" key="6">
    <source>
        <dbReference type="ARBA" id="ARBA00022842"/>
    </source>
</evidence>
<evidence type="ECO:0000256" key="9">
    <source>
        <dbReference type="ARBA" id="ARBA00052017"/>
    </source>
</evidence>
<dbReference type="GO" id="GO:0017111">
    <property type="term" value="F:ribonucleoside triphosphate phosphatase activity"/>
    <property type="evidence" value="ECO:0007669"/>
    <property type="project" value="InterPro"/>
</dbReference>
<dbReference type="InterPro" id="IPR002637">
    <property type="entry name" value="RdgB/HAM1"/>
</dbReference>
<dbReference type="GO" id="GO:0000166">
    <property type="term" value="F:nucleotide binding"/>
    <property type="evidence" value="ECO:0007669"/>
    <property type="project" value="UniProtKB-KW"/>
</dbReference>
<feature type="binding site" evidence="10">
    <location>
        <begin position="137"/>
        <end position="140"/>
    </location>
    <ligand>
        <name>substrate</name>
    </ligand>
</feature>
<dbReference type="GO" id="GO:0009117">
    <property type="term" value="P:nucleotide metabolic process"/>
    <property type="evidence" value="ECO:0007669"/>
    <property type="project" value="UniProtKB-KW"/>
</dbReference>
<accession>A0A235BNL9</accession>